<dbReference type="Gene3D" id="3.90.1150.10">
    <property type="entry name" value="Aspartate Aminotransferase, domain 1"/>
    <property type="match status" value="1"/>
</dbReference>
<dbReference type="PANTHER" id="PTHR43586:SF21">
    <property type="entry name" value="PYRIDOXAL PHOSPHATE (PLP)-DEPENDENT ASPARTATE AMINOTRANSFERASE SUPERFAMILY"/>
    <property type="match status" value="1"/>
</dbReference>
<gene>
    <name evidence="2" type="ORF">BJ979_002421</name>
</gene>
<dbReference type="SUPFAM" id="SSF53383">
    <property type="entry name" value="PLP-dependent transferases"/>
    <property type="match status" value="1"/>
</dbReference>
<dbReference type="GO" id="GO:0016829">
    <property type="term" value="F:lyase activity"/>
    <property type="evidence" value="ECO:0007669"/>
    <property type="project" value="UniProtKB-KW"/>
</dbReference>
<dbReference type="InterPro" id="IPR000192">
    <property type="entry name" value="Aminotrans_V_dom"/>
</dbReference>
<dbReference type="RefSeq" id="WP_179568206.1">
    <property type="nucleotide sequence ID" value="NZ_JACBZY010000001.1"/>
</dbReference>
<dbReference type="InterPro" id="IPR015424">
    <property type="entry name" value="PyrdxlP-dep_Trfase"/>
</dbReference>
<dbReference type="Pfam" id="PF00266">
    <property type="entry name" value="Aminotran_5"/>
    <property type="match status" value="1"/>
</dbReference>
<dbReference type="PANTHER" id="PTHR43586">
    <property type="entry name" value="CYSTEINE DESULFURASE"/>
    <property type="match status" value="1"/>
</dbReference>
<comment type="caution">
    <text evidence="2">The sequence shown here is derived from an EMBL/GenBank/DDBJ whole genome shotgun (WGS) entry which is preliminary data.</text>
</comment>
<reference evidence="2 3" key="1">
    <citation type="submission" date="2020-07" db="EMBL/GenBank/DDBJ databases">
        <title>Sequencing the genomes of 1000 actinobacteria strains.</title>
        <authorList>
            <person name="Klenk H.-P."/>
        </authorList>
    </citation>
    <scope>NUCLEOTIDE SEQUENCE [LARGE SCALE GENOMIC DNA]</scope>
    <source>
        <strain evidence="2 3">DSM 23141</strain>
    </source>
</reference>
<dbReference type="Gene3D" id="3.40.640.10">
    <property type="entry name" value="Type I PLP-dependent aspartate aminotransferase-like (Major domain)"/>
    <property type="match status" value="1"/>
</dbReference>
<dbReference type="InterPro" id="IPR015421">
    <property type="entry name" value="PyrdxlP-dep_Trfase_major"/>
</dbReference>
<evidence type="ECO:0000313" key="2">
    <source>
        <dbReference type="EMBL" id="NYG99795.1"/>
    </source>
</evidence>
<dbReference type="EMBL" id="JACBZY010000001">
    <property type="protein sequence ID" value="NYG99795.1"/>
    <property type="molecule type" value="Genomic_DNA"/>
</dbReference>
<organism evidence="2 3">
    <name type="scientific">Schumannella luteola</name>
    <dbReference type="NCBI Taxonomy" id="472059"/>
    <lineage>
        <taxon>Bacteria</taxon>
        <taxon>Bacillati</taxon>
        <taxon>Actinomycetota</taxon>
        <taxon>Actinomycetes</taxon>
        <taxon>Micrococcales</taxon>
        <taxon>Microbacteriaceae</taxon>
        <taxon>Schumannella</taxon>
    </lineage>
</organism>
<name>A0A852YRC3_9MICO</name>
<evidence type="ECO:0000313" key="3">
    <source>
        <dbReference type="Proteomes" id="UP000553888"/>
    </source>
</evidence>
<keyword evidence="3" id="KW-1185">Reference proteome</keyword>
<protein>
    <submittedName>
        <fullName evidence="2">Selenocysteine lyase/cysteine desulfurase</fullName>
    </submittedName>
</protein>
<dbReference type="AlphaFoldDB" id="A0A852YRC3"/>
<dbReference type="Proteomes" id="UP000553888">
    <property type="component" value="Unassembled WGS sequence"/>
</dbReference>
<feature type="domain" description="Aminotransferase class V" evidence="1">
    <location>
        <begin position="123"/>
        <end position="316"/>
    </location>
</feature>
<keyword evidence="2" id="KW-0456">Lyase</keyword>
<sequence length="359" mass="37716">MTALTLADAAAEFDGARGYLAAATSGLPPRRTVRALRADLDAWATGRRDAKGYDDVVAATRDSYARLVQMPVDRVAIGSQTSALVALIADAAPAGAEVLLADGDFASLMYPFLVRADARTRVVPLADLPAAMTADTWLTAFSLIQSATGEVAPVADIVAAAHRSGSRTLADLTQAAGIHPVDAALFDATVGHAYKWLCAPRGVAFLTISAEFAELVTPKQAGWYAGDDVWASCYGPEIHLAADARRFDVSPAWEAWVGAEQSIGMFAELDMAEVWQHASGLGDLLATTLGCTPQRQAIVTWPDPEGAALTALSAAGLRASGRAGRVRLAFHLWNTAEDVARAADALAPLRSHLAVTARR</sequence>
<evidence type="ECO:0000259" key="1">
    <source>
        <dbReference type="Pfam" id="PF00266"/>
    </source>
</evidence>
<proteinExistence type="predicted"/>
<dbReference type="InterPro" id="IPR015422">
    <property type="entry name" value="PyrdxlP-dep_Trfase_small"/>
</dbReference>
<accession>A0A852YRC3</accession>